<gene>
    <name evidence="1" type="ORF">OHV25_40385</name>
</gene>
<dbReference type="AlphaFoldDB" id="A0AAU2HC86"/>
<reference evidence="1" key="1">
    <citation type="submission" date="2022-10" db="EMBL/GenBank/DDBJ databases">
        <title>The complete genomes of actinobacterial strains from the NBC collection.</title>
        <authorList>
            <person name="Joergensen T.S."/>
            <person name="Alvarez Arevalo M."/>
            <person name="Sterndorff E.B."/>
            <person name="Faurdal D."/>
            <person name="Vuksanovic O."/>
            <person name="Mourched A.-S."/>
            <person name="Charusanti P."/>
            <person name="Shaw S."/>
            <person name="Blin K."/>
            <person name="Weber T."/>
        </authorList>
    </citation>
    <scope>NUCLEOTIDE SEQUENCE</scope>
    <source>
        <strain evidence="1">NBC_00060</strain>
        <plasmid evidence="1">unnamed1</plasmid>
    </source>
</reference>
<accession>A0AAU2HC86</accession>
<dbReference type="RefSeq" id="WP_331723651.1">
    <property type="nucleotide sequence ID" value="NZ_CP108254.1"/>
</dbReference>
<name>A0AAU2HC86_9ACTN</name>
<dbReference type="EMBL" id="CP108254">
    <property type="protein sequence ID" value="WTU45859.1"/>
    <property type="molecule type" value="Genomic_DNA"/>
</dbReference>
<protein>
    <submittedName>
        <fullName evidence="1">Uncharacterized protein</fullName>
    </submittedName>
</protein>
<sequence length="127" mass="13614">MAWGANQDIRVTNHLDRDIYVMPAFSTFAAPSPFLRIPAGGSEDVKEEVLAFLGGYFKPAGGWFTMTGFIKVSLTVVTCDGKRTAEIESSPGQSWTVTDAGITRAIPGTPDNPGAPLEPVAWNLSVR</sequence>
<organism evidence="1">
    <name type="scientific">Streptomyces sp. NBC_00060</name>
    <dbReference type="NCBI Taxonomy" id="2975636"/>
    <lineage>
        <taxon>Bacteria</taxon>
        <taxon>Bacillati</taxon>
        <taxon>Actinomycetota</taxon>
        <taxon>Actinomycetes</taxon>
        <taxon>Kitasatosporales</taxon>
        <taxon>Streptomycetaceae</taxon>
        <taxon>Streptomyces</taxon>
    </lineage>
</organism>
<keyword evidence="1" id="KW-0614">Plasmid</keyword>
<evidence type="ECO:0000313" key="1">
    <source>
        <dbReference type="EMBL" id="WTU45859.1"/>
    </source>
</evidence>
<proteinExistence type="predicted"/>
<geneLocation type="plasmid" evidence="1">
    <name>unnamed1</name>
</geneLocation>